<accession>X1BF27</accession>
<dbReference type="EMBL" id="BART01022286">
    <property type="protein sequence ID" value="GAG94524.1"/>
    <property type="molecule type" value="Genomic_DNA"/>
</dbReference>
<name>X1BF27_9ZZZZ</name>
<reference evidence="1" key="1">
    <citation type="journal article" date="2014" name="Front. Microbiol.">
        <title>High frequency of phylogenetically diverse reductive dehalogenase-homologous genes in deep subseafloor sedimentary metagenomes.</title>
        <authorList>
            <person name="Kawai M."/>
            <person name="Futagami T."/>
            <person name="Toyoda A."/>
            <person name="Takaki Y."/>
            <person name="Nishi S."/>
            <person name="Hori S."/>
            <person name="Arai W."/>
            <person name="Tsubouchi T."/>
            <person name="Morono Y."/>
            <person name="Uchiyama I."/>
            <person name="Ito T."/>
            <person name="Fujiyama A."/>
            <person name="Inagaki F."/>
            <person name="Takami H."/>
        </authorList>
    </citation>
    <scope>NUCLEOTIDE SEQUENCE</scope>
    <source>
        <strain evidence="1">Expedition CK06-06</strain>
    </source>
</reference>
<organism evidence="1">
    <name type="scientific">marine sediment metagenome</name>
    <dbReference type="NCBI Taxonomy" id="412755"/>
    <lineage>
        <taxon>unclassified sequences</taxon>
        <taxon>metagenomes</taxon>
        <taxon>ecological metagenomes</taxon>
    </lineage>
</organism>
<dbReference type="AlphaFoldDB" id="X1BF27"/>
<proteinExistence type="predicted"/>
<sequence>MANAKTKEFEIYIETQADTTADNTALDLTDYVDVADNEAFEIHEVDIVLDPTEAFPADTECRFQLADSNIGDFVSHSDRQSLYVARQTFDLSNLAMYHQESFSSITPLIVSKTLWLRQISSAGSLDFTLRLKGRIVKPSAKDYMALVLTQTGNVA</sequence>
<protein>
    <submittedName>
        <fullName evidence="1">Uncharacterized protein</fullName>
    </submittedName>
</protein>
<gene>
    <name evidence="1" type="ORF">S01H4_40841</name>
</gene>
<evidence type="ECO:0000313" key="1">
    <source>
        <dbReference type="EMBL" id="GAG94524.1"/>
    </source>
</evidence>
<comment type="caution">
    <text evidence="1">The sequence shown here is derived from an EMBL/GenBank/DDBJ whole genome shotgun (WGS) entry which is preliminary data.</text>
</comment>